<evidence type="ECO:0000256" key="1">
    <source>
        <dbReference type="SAM" id="Phobius"/>
    </source>
</evidence>
<feature type="transmembrane region" description="Helical" evidence="1">
    <location>
        <begin position="51"/>
        <end position="73"/>
    </location>
</feature>
<dbReference type="RefSeq" id="WP_116181573.1">
    <property type="nucleotide sequence ID" value="NZ_CP144375.1"/>
</dbReference>
<evidence type="ECO:0000313" key="2">
    <source>
        <dbReference type="EMBL" id="REH27730.1"/>
    </source>
</evidence>
<keyword evidence="1" id="KW-0472">Membrane</keyword>
<sequence>MHLTITVQAEHMSDELRSLDQELAEADELRGHVRPVAGRGTSTELGVVDSALMVALGQGGAATVLATAVITWLRRRVGHVSVKITAPGKALELNVENVRGLTADQIQALVAELSDSLSAGSDAGPPT</sequence>
<dbReference type="EMBL" id="QUNO01000028">
    <property type="protein sequence ID" value="REH27730.1"/>
    <property type="molecule type" value="Genomic_DNA"/>
</dbReference>
<accession>A0A3E0GU05</accession>
<dbReference type="Proteomes" id="UP000256269">
    <property type="component" value="Unassembled WGS sequence"/>
</dbReference>
<reference evidence="2 3" key="1">
    <citation type="submission" date="2018-08" db="EMBL/GenBank/DDBJ databases">
        <title>Genomic Encyclopedia of Archaeal and Bacterial Type Strains, Phase II (KMG-II): from individual species to whole genera.</title>
        <authorList>
            <person name="Goeker M."/>
        </authorList>
    </citation>
    <scope>NUCLEOTIDE SEQUENCE [LARGE SCALE GENOMIC DNA]</scope>
    <source>
        <strain evidence="2 3">DSM 45791</strain>
    </source>
</reference>
<protein>
    <submittedName>
        <fullName evidence="2">Uncharacterized protein</fullName>
    </submittedName>
</protein>
<keyword evidence="1" id="KW-0812">Transmembrane</keyword>
<comment type="caution">
    <text evidence="2">The sequence shown here is derived from an EMBL/GenBank/DDBJ whole genome shotgun (WGS) entry which is preliminary data.</text>
</comment>
<name>A0A3E0GU05_9PSEU</name>
<keyword evidence="3" id="KW-1185">Reference proteome</keyword>
<organism evidence="2 3">
    <name type="scientific">Kutzneria buriramensis</name>
    <dbReference type="NCBI Taxonomy" id="1045776"/>
    <lineage>
        <taxon>Bacteria</taxon>
        <taxon>Bacillati</taxon>
        <taxon>Actinomycetota</taxon>
        <taxon>Actinomycetes</taxon>
        <taxon>Pseudonocardiales</taxon>
        <taxon>Pseudonocardiaceae</taxon>
        <taxon>Kutzneria</taxon>
    </lineage>
</organism>
<gene>
    <name evidence="2" type="ORF">BCF44_12833</name>
</gene>
<dbReference type="OrthoDB" id="5194337at2"/>
<dbReference type="AlphaFoldDB" id="A0A3E0GU05"/>
<dbReference type="InterPro" id="IPR045428">
    <property type="entry name" value="EACC1"/>
</dbReference>
<dbReference type="Pfam" id="PF19953">
    <property type="entry name" value="EACC1"/>
    <property type="match status" value="1"/>
</dbReference>
<keyword evidence="1" id="KW-1133">Transmembrane helix</keyword>
<proteinExistence type="predicted"/>
<evidence type="ECO:0000313" key="3">
    <source>
        <dbReference type="Proteomes" id="UP000256269"/>
    </source>
</evidence>